<evidence type="ECO:0000256" key="5">
    <source>
        <dbReference type="ARBA" id="ARBA00022475"/>
    </source>
</evidence>
<dbReference type="InterPro" id="IPR048279">
    <property type="entry name" value="MdtK-like"/>
</dbReference>
<dbReference type="GO" id="GO:0046677">
    <property type="term" value="P:response to antibiotic"/>
    <property type="evidence" value="ECO:0007669"/>
    <property type="project" value="UniProtKB-KW"/>
</dbReference>
<dbReference type="AlphaFoldDB" id="A0A9D2HUB4"/>
<feature type="transmembrane region" description="Helical" evidence="10">
    <location>
        <begin position="320"/>
        <end position="342"/>
    </location>
</feature>
<feature type="transmembrane region" description="Helical" evidence="10">
    <location>
        <begin position="288"/>
        <end position="308"/>
    </location>
</feature>
<evidence type="ECO:0000256" key="10">
    <source>
        <dbReference type="SAM" id="Phobius"/>
    </source>
</evidence>
<keyword evidence="6 10" id="KW-0812">Transmembrane</keyword>
<dbReference type="GO" id="GO:0042910">
    <property type="term" value="F:xenobiotic transmembrane transporter activity"/>
    <property type="evidence" value="ECO:0007669"/>
    <property type="project" value="InterPro"/>
</dbReference>
<proteinExistence type="inferred from homology"/>
<dbReference type="EMBL" id="DWZI01000001">
    <property type="protein sequence ID" value="HJA84614.1"/>
    <property type="molecule type" value="Genomic_DNA"/>
</dbReference>
<feature type="transmembrane region" description="Helical" evidence="10">
    <location>
        <begin position="55"/>
        <end position="78"/>
    </location>
</feature>
<reference evidence="11" key="2">
    <citation type="submission" date="2021-04" db="EMBL/GenBank/DDBJ databases">
        <authorList>
            <person name="Gilroy R."/>
        </authorList>
    </citation>
    <scope>NUCLEOTIDE SEQUENCE</scope>
    <source>
        <strain evidence="11">ChiHjej12B11-9795</strain>
    </source>
</reference>
<gene>
    <name evidence="11" type="ORF">H9950_00175</name>
</gene>
<protein>
    <recommendedName>
        <fullName evidence="3">Multidrug export protein MepA</fullName>
    </recommendedName>
</protein>
<dbReference type="InterPro" id="IPR051327">
    <property type="entry name" value="MATE_MepA_subfamily"/>
</dbReference>
<dbReference type="InterPro" id="IPR045070">
    <property type="entry name" value="MATE_MepA-like"/>
</dbReference>
<dbReference type="GO" id="GO:0015297">
    <property type="term" value="F:antiporter activity"/>
    <property type="evidence" value="ECO:0007669"/>
    <property type="project" value="InterPro"/>
</dbReference>
<feature type="transmembrane region" description="Helical" evidence="10">
    <location>
        <begin position="171"/>
        <end position="194"/>
    </location>
</feature>
<evidence type="ECO:0000256" key="2">
    <source>
        <dbReference type="ARBA" id="ARBA00008417"/>
    </source>
</evidence>
<dbReference type="CDD" id="cd13143">
    <property type="entry name" value="MATE_MepA_like"/>
    <property type="match status" value="1"/>
</dbReference>
<evidence type="ECO:0000256" key="7">
    <source>
        <dbReference type="ARBA" id="ARBA00022989"/>
    </source>
</evidence>
<name>A0A9D2HUB4_9BACE</name>
<sequence length="456" mass="49463">MKHAHTTQENFVHLTTEPVHRLIMSLAVPTIISMLVTSFYNMADTYFVGKINTQSTAAVGVVFSFMTIVQAIGFFFGHGSGNYISRRLGAQDTANAEKMAATGFFLAFFFGLLLSVVGLMFLTPLSVLLGSTPTILPYTERYLGVILLGAPFMTASLVLNNQMRFQGNAAYAMVGIVSGAVINVVLDPLLIFGLDMGISGAAWATAISQLCSFILLLFMVRRGGNIRIRFRNFTPTFSFIKEIVGGGTPSLARQGLASVSTMLLNLAAGVYGDAAIAGMSIVSRIGMFINSFLIGFGQGFQPVCGFNYGAGLYARVRQGFWFCVKVGFVFLLVFAVACFGYAEQVVELFRKGDPAVVATGAAALRWQLVTYPLGAWIIVSNMMLQTIRKPVRATVLSSARQGLFFVPLIFILPHFLGLQGVEMCQAVSDMFTFVLAIPLTCGVLAEMKRKEMEPIQ</sequence>
<keyword evidence="4" id="KW-0813">Transport</keyword>
<dbReference type="NCBIfam" id="TIGR00797">
    <property type="entry name" value="matE"/>
    <property type="match status" value="1"/>
</dbReference>
<dbReference type="PIRSF" id="PIRSF006603">
    <property type="entry name" value="DinF"/>
    <property type="match status" value="1"/>
</dbReference>
<evidence type="ECO:0000313" key="11">
    <source>
        <dbReference type="EMBL" id="HJA84614.1"/>
    </source>
</evidence>
<evidence type="ECO:0000313" key="12">
    <source>
        <dbReference type="Proteomes" id="UP000823862"/>
    </source>
</evidence>
<comment type="similarity">
    <text evidence="2">Belongs to the multi antimicrobial extrusion (MATE) (TC 2.A.66.1) family. MepA subfamily.</text>
</comment>
<feature type="transmembrane region" description="Helical" evidence="10">
    <location>
        <begin position="142"/>
        <end position="159"/>
    </location>
</feature>
<evidence type="ECO:0000256" key="3">
    <source>
        <dbReference type="ARBA" id="ARBA00022106"/>
    </source>
</evidence>
<evidence type="ECO:0000256" key="6">
    <source>
        <dbReference type="ARBA" id="ARBA00022692"/>
    </source>
</evidence>
<keyword evidence="5" id="KW-1003">Cell membrane</keyword>
<evidence type="ECO:0000256" key="4">
    <source>
        <dbReference type="ARBA" id="ARBA00022448"/>
    </source>
</evidence>
<feature type="transmembrane region" description="Helical" evidence="10">
    <location>
        <begin position="427"/>
        <end position="445"/>
    </location>
</feature>
<dbReference type="PANTHER" id="PTHR43823">
    <property type="entry name" value="SPORULATION PROTEIN YKVU"/>
    <property type="match status" value="1"/>
</dbReference>
<evidence type="ECO:0000256" key="1">
    <source>
        <dbReference type="ARBA" id="ARBA00004651"/>
    </source>
</evidence>
<feature type="transmembrane region" description="Helical" evidence="10">
    <location>
        <begin position="200"/>
        <end position="220"/>
    </location>
</feature>
<reference evidence="11" key="1">
    <citation type="journal article" date="2021" name="PeerJ">
        <title>Extensive microbial diversity within the chicken gut microbiome revealed by metagenomics and culture.</title>
        <authorList>
            <person name="Gilroy R."/>
            <person name="Ravi A."/>
            <person name="Getino M."/>
            <person name="Pursley I."/>
            <person name="Horton D.L."/>
            <person name="Alikhan N.F."/>
            <person name="Baker D."/>
            <person name="Gharbi K."/>
            <person name="Hall N."/>
            <person name="Watson M."/>
            <person name="Adriaenssens E.M."/>
            <person name="Foster-Nyarko E."/>
            <person name="Jarju S."/>
            <person name="Secka A."/>
            <person name="Antonio M."/>
            <person name="Oren A."/>
            <person name="Chaudhuri R.R."/>
            <person name="La Ragione R."/>
            <person name="Hildebrand F."/>
            <person name="Pallen M.J."/>
        </authorList>
    </citation>
    <scope>NUCLEOTIDE SEQUENCE</scope>
    <source>
        <strain evidence="11">ChiHjej12B11-9795</strain>
    </source>
</reference>
<dbReference type="InterPro" id="IPR002528">
    <property type="entry name" value="MATE_fam"/>
</dbReference>
<organism evidence="11 12">
    <name type="scientific">Candidatus Bacteroides avicola</name>
    <dbReference type="NCBI Taxonomy" id="2838468"/>
    <lineage>
        <taxon>Bacteria</taxon>
        <taxon>Pseudomonadati</taxon>
        <taxon>Bacteroidota</taxon>
        <taxon>Bacteroidia</taxon>
        <taxon>Bacteroidales</taxon>
        <taxon>Bacteroidaceae</taxon>
        <taxon>Bacteroides</taxon>
    </lineage>
</organism>
<comment type="subcellular location">
    <subcellularLocation>
        <location evidence="1">Cell membrane</location>
        <topology evidence="1">Multi-pass membrane protein</topology>
    </subcellularLocation>
</comment>
<feature type="transmembrane region" description="Helical" evidence="10">
    <location>
        <begin position="403"/>
        <end position="421"/>
    </location>
</feature>
<keyword evidence="7 10" id="KW-1133">Transmembrane helix</keyword>
<dbReference type="Proteomes" id="UP000823862">
    <property type="component" value="Unassembled WGS sequence"/>
</dbReference>
<feature type="transmembrane region" description="Helical" evidence="10">
    <location>
        <begin position="263"/>
        <end position="282"/>
    </location>
</feature>
<feature type="transmembrane region" description="Helical" evidence="10">
    <location>
        <begin position="362"/>
        <end position="382"/>
    </location>
</feature>
<evidence type="ECO:0000256" key="9">
    <source>
        <dbReference type="ARBA" id="ARBA00023251"/>
    </source>
</evidence>
<feature type="transmembrane region" description="Helical" evidence="10">
    <location>
        <begin position="21"/>
        <end position="43"/>
    </location>
</feature>
<keyword evidence="9" id="KW-0046">Antibiotic resistance</keyword>
<dbReference type="GO" id="GO:0005886">
    <property type="term" value="C:plasma membrane"/>
    <property type="evidence" value="ECO:0007669"/>
    <property type="project" value="UniProtKB-SubCell"/>
</dbReference>
<keyword evidence="8 10" id="KW-0472">Membrane</keyword>
<comment type="caution">
    <text evidence="11">The sequence shown here is derived from an EMBL/GenBank/DDBJ whole genome shotgun (WGS) entry which is preliminary data.</text>
</comment>
<evidence type="ECO:0000256" key="8">
    <source>
        <dbReference type="ARBA" id="ARBA00023136"/>
    </source>
</evidence>
<dbReference type="PANTHER" id="PTHR43823:SF3">
    <property type="entry name" value="MULTIDRUG EXPORT PROTEIN MEPA"/>
    <property type="match status" value="1"/>
</dbReference>
<dbReference type="Pfam" id="PF01554">
    <property type="entry name" value="MatE"/>
    <property type="match status" value="2"/>
</dbReference>
<accession>A0A9D2HUB4</accession>
<feature type="transmembrane region" description="Helical" evidence="10">
    <location>
        <begin position="99"/>
        <end position="122"/>
    </location>
</feature>